<accession>A0ABQ6AEV5</accession>
<comment type="caution">
    <text evidence="6">The sequence shown here is derived from an EMBL/GenBank/DDBJ whole genome shotgun (WGS) entry which is preliminary data.</text>
</comment>
<dbReference type="InterPro" id="IPR017941">
    <property type="entry name" value="Rieske_2Fe-2S"/>
</dbReference>
<dbReference type="SUPFAM" id="SSF50022">
    <property type="entry name" value="ISP domain"/>
    <property type="match status" value="1"/>
</dbReference>
<evidence type="ECO:0000256" key="4">
    <source>
        <dbReference type="ARBA" id="ARBA00023014"/>
    </source>
</evidence>
<evidence type="ECO:0000256" key="2">
    <source>
        <dbReference type="ARBA" id="ARBA00022723"/>
    </source>
</evidence>
<evidence type="ECO:0000256" key="3">
    <source>
        <dbReference type="ARBA" id="ARBA00023004"/>
    </source>
</evidence>
<keyword evidence="7" id="KW-1185">Reference proteome</keyword>
<dbReference type="PROSITE" id="PS51296">
    <property type="entry name" value="RIESKE"/>
    <property type="match status" value="1"/>
</dbReference>
<name>A0ABQ6AEV5_9PROT</name>
<dbReference type="Pfam" id="PF00355">
    <property type="entry name" value="Rieske"/>
    <property type="match status" value="1"/>
</dbReference>
<evidence type="ECO:0000256" key="1">
    <source>
        <dbReference type="ARBA" id="ARBA00022714"/>
    </source>
</evidence>
<dbReference type="Gene3D" id="2.102.10.10">
    <property type="entry name" value="Rieske [2Fe-2S] iron-sulphur domain"/>
    <property type="match status" value="1"/>
</dbReference>
<dbReference type="InterPro" id="IPR036922">
    <property type="entry name" value="Rieske_2Fe-2S_sf"/>
</dbReference>
<feature type="domain" description="Rieske" evidence="5">
    <location>
        <begin position="19"/>
        <end position="115"/>
    </location>
</feature>
<evidence type="ECO:0000313" key="6">
    <source>
        <dbReference type="EMBL" id="GLR68570.1"/>
    </source>
</evidence>
<organism evidence="6 7">
    <name type="scientific">Acidocella aquatica</name>
    <dbReference type="NCBI Taxonomy" id="1922313"/>
    <lineage>
        <taxon>Bacteria</taxon>
        <taxon>Pseudomonadati</taxon>
        <taxon>Pseudomonadota</taxon>
        <taxon>Alphaproteobacteria</taxon>
        <taxon>Acetobacterales</taxon>
        <taxon>Acidocellaceae</taxon>
        <taxon>Acidocella</taxon>
    </lineage>
</organism>
<dbReference type="EMBL" id="BSOS01000090">
    <property type="protein sequence ID" value="GLR68570.1"/>
    <property type="molecule type" value="Genomic_DNA"/>
</dbReference>
<keyword evidence="4" id="KW-0411">Iron-sulfur</keyword>
<sequence>MVAKILFDGTKKSALGEWHEAAASTDLAEGQGLQVQRGHDRIYLCRSQGFAHAVEDRCTHGEAAFSESGRVRSGFLLCLAHGARFDLASGRCLGAMRCPQLRRWRVLEENGAIFLGEEYPPG</sequence>
<keyword evidence="1" id="KW-0001">2Fe-2S</keyword>
<reference evidence="7" key="1">
    <citation type="journal article" date="2019" name="Int. J. Syst. Evol. Microbiol.">
        <title>The Global Catalogue of Microorganisms (GCM) 10K type strain sequencing project: providing services to taxonomists for standard genome sequencing and annotation.</title>
        <authorList>
            <consortium name="The Broad Institute Genomics Platform"/>
            <consortium name="The Broad Institute Genome Sequencing Center for Infectious Disease"/>
            <person name="Wu L."/>
            <person name="Ma J."/>
        </authorList>
    </citation>
    <scope>NUCLEOTIDE SEQUENCE [LARGE SCALE GENOMIC DNA]</scope>
    <source>
        <strain evidence="7">NBRC 112502</strain>
    </source>
</reference>
<dbReference type="Proteomes" id="UP001156641">
    <property type="component" value="Unassembled WGS sequence"/>
</dbReference>
<evidence type="ECO:0000313" key="7">
    <source>
        <dbReference type="Proteomes" id="UP001156641"/>
    </source>
</evidence>
<proteinExistence type="predicted"/>
<gene>
    <name evidence="6" type="ORF">GCM10010909_32510</name>
</gene>
<keyword evidence="2" id="KW-0479">Metal-binding</keyword>
<evidence type="ECO:0000259" key="5">
    <source>
        <dbReference type="PROSITE" id="PS51296"/>
    </source>
</evidence>
<dbReference type="RefSeq" id="WP_284259414.1">
    <property type="nucleotide sequence ID" value="NZ_BSOS01000090.1"/>
</dbReference>
<keyword evidence="3" id="KW-0408">Iron</keyword>
<protein>
    <recommendedName>
        <fullName evidence="5">Rieske domain-containing protein</fullName>
    </recommendedName>
</protein>